<gene>
    <name evidence="1" type="ORF">TbgDal_IX5060</name>
</gene>
<evidence type="ECO:0000313" key="2">
    <source>
        <dbReference type="Proteomes" id="UP000002316"/>
    </source>
</evidence>
<proteinExistence type="predicted"/>
<dbReference type="GeneID" id="23860527"/>
<dbReference type="AlphaFoldDB" id="C9ZYD1"/>
<protein>
    <submittedName>
        <fullName evidence="1">Uncharacterized protein</fullName>
    </submittedName>
</protein>
<dbReference type="RefSeq" id="XP_011776696.1">
    <property type="nucleotide sequence ID" value="XM_011778394.1"/>
</dbReference>
<dbReference type="Proteomes" id="UP000002316">
    <property type="component" value="Chromosome 9"/>
</dbReference>
<evidence type="ECO:0000313" key="1">
    <source>
        <dbReference type="EMBL" id="CBH14430.1"/>
    </source>
</evidence>
<reference evidence="2" key="1">
    <citation type="journal article" date="2010" name="PLoS Negl. Trop. Dis.">
        <title>The genome sequence of Trypanosoma brucei gambiense, causative agent of chronic human african trypanosomiasis.</title>
        <authorList>
            <person name="Jackson A.P."/>
            <person name="Sanders M."/>
            <person name="Berry A."/>
            <person name="McQuillan J."/>
            <person name="Aslett M.A."/>
            <person name="Quail M.A."/>
            <person name="Chukualim B."/>
            <person name="Capewell P."/>
            <person name="MacLeod A."/>
            <person name="Melville S.E."/>
            <person name="Gibson W."/>
            <person name="Barry J.D."/>
            <person name="Berriman M."/>
            <person name="Hertz-Fowler C."/>
        </authorList>
    </citation>
    <scope>NUCLEOTIDE SEQUENCE [LARGE SCALE GENOMIC DNA]</scope>
    <source>
        <strain evidence="2">MHOM/CI/86/DAL972</strain>
    </source>
</reference>
<accession>C9ZYD1</accession>
<name>C9ZYD1_TRYB9</name>
<dbReference type="EMBL" id="FN554972">
    <property type="protein sequence ID" value="CBH14430.1"/>
    <property type="molecule type" value="Genomic_DNA"/>
</dbReference>
<dbReference type="KEGG" id="tbg:TbgDal_IX5060"/>
<organism evidence="1 2">
    <name type="scientific">Trypanosoma brucei gambiense (strain MHOM/CI/86/DAL972)</name>
    <dbReference type="NCBI Taxonomy" id="679716"/>
    <lineage>
        <taxon>Eukaryota</taxon>
        <taxon>Discoba</taxon>
        <taxon>Euglenozoa</taxon>
        <taxon>Kinetoplastea</taxon>
        <taxon>Metakinetoplastina</taxon>
        <taxon>Trypanosomatida</taxon>
        <taxon>Trypanosomatidae</taxon>
        <taxon>Trypanosoma</taxon>
    </lineage>
</organism>
<sequence length="112" mass="12783">MTGSAHSFYPGEDERIASFEEGSRKVIQYFPFTCCVYSVTVPKRLLWSRKGRIYLSRRQCLVLLTYMLWYGNARICSCNDAVMLRWRECGLPFPSVCAAAPSLLGGRRATML</sequence>